<feature type="chain" id="PRO_5038767315" evidence="1">
    <location>
        <begin position="19"/>
        <end position="132"/>
    </location>
</feature>
<dbReference type="EMBL" id="JAIWYP010000012">
    <property type="protein sequence ID" value="KAH3724842.1"/>
    <property type="molecule type" value="Genomic_DNA"/>
</dbReference>
<organism evidence="2 3">
    <name type="scientific">Dreissena polymorpha</name>
    <name type="common">Zebra mussel</name>
    <name type="synonym">Mytilus polymorpha</name>
    <dbReference type="NCBI Taxonomy" id="45954"/>
    <lineage>
        <taxon>Eukaryota</taxon>
        <taxon>Metazoa</taxon>
        <taxon>Spiralia</taxon>
        <taxon>Lophotrochozoa</taxon>
        <taxon>Mollusca</taxon>
        <taxon>Bivalvia</taxon>
        <taxon>Autobranchia</taxon>
        <taxon>Heteroconchia</taxon>
        <taxon>Euheterodonta</taxon>
        <taxon>Imparidentia</taxon>
        <taxon>Neoheterodontei</taxon>
        <taxon>Myida</taxon>
        <taxon>Dreissenoidea</taxon>
        <taxon>Dreissenidae</taxon>
        <taxon>Dreissena</taxon>
    </lineage>
</organism>
<evidence type="ECO:0000313" key="2">
    <source>
        <dbReference type="EMBL" id="KAH3724842.1"/>
    </source>
</evidence>
<evidence type="ECO:0000313" key="3">
    <source>
        <dbReference type="Proteomes" id="UP000828390"/>
    </source>
</evidence>
<gene>
    <name evidence="2" type="ORF">DPMN_050669</name>
</gene>
<protein>
    <submittedName>
        <fullName evidence="2">Uncharacterized protein</fullName>
    </submittedName>
</protein>
<feature type="signal peptide" evidence="1">
    <location>
        <begin position="1"/>
        <end position="18"/>
    </location>
</feature>
<proteinExistence type="predicted"/>
<sequence>MEIQLCVVVATLVTGIVCTHIQGHIEFEMSSLLSGLTCSAADQIGDVIPTQTRVICTCECARTEGCKSVFYTNASCARCRSRYKEAADPRLTPMQASVSYKTGFVLNNVFKVCIVKTKNYCSTCSFVYRMYC</sequence>
<dbReference type="AlphaFoldDB" id="A0A9D4HLI3"/>
<evidence type="ECO:0000256" key="1">
    <source>
        <dbReference type="SAM" id="SignalP"/>
    </source>
</evidence>
<reference evidence="2" key="1">
    <citation type="journal article" date="2019" name="bioRxiv">
        <title>The Genome of the Zebra Mussel, Dreissena polymorpha: A Resource for Invasive Species Research.</title>
        <authorList>
            <person name="McCartney M.A."/>
            <person name="Auch B."/>
            <person name="Kono T."/>
            <person name="Mallez S."/>
            <person name="Zhang Y."/>
            <person name="Obille A."/>
            <person name="Becker A."/>
            <person name="Abrahante J.E."/>
            <person name="Garbe J."/>
            <person name="Badalamenti J.P."/>
            <person name="Herman A."/>
            <person name="Mangelson H."/>
            <person name="Liachko I."/>
            <person name="Sullivan S."/>
            <person name="Sone E.D."/>
            <person name="Koren S."/>
            <person name="Silverstein K.A.T."/>
            <person name="Beckman K.B."/>
            <person name="Gohl D.M."/>
        </authorList>
    </citation>
    <scope>NUCLEOTIDE SEQUENCE</scope>
    <source>
        <strain evidence="2">Duluth1</strain>
        <tissue evidence="2">Whole animal</tissue>
    </source>
</reference>
<keyword evidence="1" id="KW-0732">Signal</keyword>
<comment type="caution">
    <text evidence="2">The sequence shown here is derived from an EMBL/GenBank/DDBJ whole genome shotgun (WGS) entry which is preliminary data.</text>
</comment>
<dbReference type="Proteomes" id="UP000828390">
    <property type="component" value="Unassembled WGS sequence"/>
</dbReference>
<keyword evidence="3" id="KW-1185">Reference proteome</keyword>
<name>A0A9D4HLI3_DREPO</name>
<reference evidence="2" key="2">
    <citation type="submission" date="2020-11" db="EMBL/GenBank/DDBJ databases">
        <authorList>
            <person name="McCartney M.A."/>
            <person name="Auch B."/>
            <person name="Kono T."/>
            <person name="Mallez S."/>
            <person name="Becker A."/>
            <person name="Gohl D.M."/>
            <person name="Silverstein K.A.T."/>
            <person name="Koren S."/>
            <person name="Bechman K.B."/>
            <person name="Herman A."/>
            <person name="Abrahante J.E."/>
            <person name="Garbe J."/>
        </authorList>
    </citation>
    <scope>NUCLEOTIDE SEQUENCE</scope>
    <source>
        <strain evidence="2">Duluth1</strain>
        <tissue evidence="2">Whole animal</tissue>
    </source>
</reference>
<accession>A0A9D4HLI3</accession>